<feature type="domain" description="ABC transporter" evidence="11">
    <location>
        <begin position="1275"/>
        <end position="1507"/>
    </location>
</feature>
<evidence type="ECO:0000256" key="2">
    <source>
        <dbReference type="ARBA" id="ARBA00009726"/>
    </source>
</evidence>
<feature type="transmembrane region" description="Helical" evidence="10">
    <location>
        <begin position="170"/>
        <end position="192"/>
    </location>
</feature>
<name>A0ABD3GJG9_9MARC</name>
<keyword evidence="9 10" id="KW-0472">Membrane</keyword>
<gene>
    <name evidence="13" type="ORF">R1sor_022059</name>
</gene>
<dbReference type="PROSITE" id="PS50929">
    <property type="entry name" value="ABC_TM1F"/>
    <property type="match status" value="2"/>
</dbReference>
<feature type="transmembrane region" description="Helical" evidence="10">
    <location>
        <begin position="993"/>
        <end position="1015"/>
    </location>
</feature>
<reference evidence="13 14" key="1">
    <citation type="submission" date="2024-09" db="EMBL/GenBank/DDBJ databases">
        <title>Chromosome-scale assembly of Riccia sorocarpa.</title>
        <authorList>
            <person name="Paukszto L."/>
        </authorList>
    </citation>
    <scope>NUCLEOTIDE SEQUENCE [LARGE SCALE GENOMIC DNA]</scope>
    <source>
        <strain evidence="13">LP-2024</strain>
        <tissue evidence="13">Aerial parts of the thallus</tissue>
    </source>
</reference>
<dbReference type="InterPro" id="IPR017871">
    <property type="entry name" value="ABC_transporter-like_CS"/>
</dbReference>
<dbReference type="GO" id="GO:0016020">
    <property type="term" value="C:membrane"/>
    <property type="evidence" value="ECO:0007669"/>
    <property type="project" value="UniProtKB-SubCell"/>
</dbReference>
<dbReference type="PROSITE" id="PS00211">
    <property type="entry name" value="ABC_TRANSPORTER_1"/>
    <property type="match status" value="1"/>
</dbReference>
<evidence type="ECO:0000256" key="9">
    <source>
        <dbReference type="ARBA" id="ARBA00023136"/>
    </source>
</evidence>
<accession>A0ABD3GJG9</accession>
<dbReference type="InterPro" id="IPR044726">
    <property type="entry name" value="ABCC_6TM_D2"/>
</dbReference>
<evidence type="ECO:0000259" key="11">
    <source>
        <dbReference type="PROSITE" id="PS50893"/>
    </source>
</evidence>
<comment type="caution">
    <text evidence="13">The sequence shown here is derived from an EMBL/GenBank/DDBJ whole genome shotgun (WGS) entry which is preliminary data.</text>
</comment>
<dbReference type="PANTHER" id="PTHR24223">
    <property type="entry name" value="ATP-BINDING CASSETTE SUB-FAMILY C"/>
    <property type="match status" value="1"/>
</dbReference>
<evidence type="ECO:0000256" key="1">
    <source>
        <dbReference type="ARBA" id="ARBA00004141"/>
    </source>
</evidence>
<dbReference type="Pfam" id="PF00664">
    <property type="entry name" value="ABC_membrane"/>
    <property type="match status" value="2"/>
</dbReference>
<protein>
    <submittedName>
        <fullName evidence="13">Uncharacterized protein</fullName>
    </submittedName>
</protein>
<dbReference type="FunFam" id="3.40.50.300:FF:000169">
    <property type="entry name" value="ABC transporter C family member 3"/>
    <property type="match status" value="1"/>
</dbReference>
<comment type="subcellular location">
    <subcellularLocation>
        <location evidence="1">Membrane</location>
        <topology evidence="1">Multi-pass membrane protein</topology>
    </subcellularLocation>
</comment>
<dbReference type="CDD" id="cd18579">
    <property type="entry name" value="ABC_6TM_ABCC_D1"/>
    <property type="match status" value="1"/>
</dbReference>
<evidence type="ECO:0000256" key="10">
    <source>
        <dbReference type="SAM" id="Phobius"/>
    </source>
</evidence>
<dbReference type="InterPro" id="IPR011527">
    <property type="entry name" value="ABC1_TM_dom"/>
</dbReference>
<dbReference type="SUPFAM" id="SSF90123">
    <property type="entry name" value="ABC transporter transmembrane region"/>
    <property type="match status" value="2"/>
</dbReference>
<evidence type="ECO:0000259" key="12">
    <source>
        <dbReference type="PROSITE" id="PS50929"/>
    </source>
</evidence>
<feature type="transmembrane region" description="Helical" evidence="10">
    <location>
        <begin position="1064"/>
        <end position="1088"/>
    </location>
</feature>
<dbReference type="InterPro" id="IPR036640">
    <property type="entry name" value="ABC1_TM_sf"/>
</dbReference>
<dbReference type="SUPFAM" id="SSF52540">
    <property type="entry name" value="P-loop containing nucleoside triphosphate hydrolases"/>
    <property type="match status" value="2"/>
</dbReference>
<proteinExistence type="inferred from homology"/>
<comment type="similarity">
    <text evidence="2">Belongs to the ABC transporter superfamily. ABCC family. Conjugate transporter (TC 3.A.1.208) subfamily.</text>
</comment>
<dbReference type="Gene3D" id="1.20.1560.10">
    <property type="entry name" value="ABC transporter type 1, transmembrane domain"/>
    <property type="match status" value="2"/>
</dbReference>
<feature type="transmembrane region" description="Helical" evidence="10">
    <location>
        <begin position="951"/>
        <end position="973"/>
    </location>
</feature>
<feature type="domain" description="ABC transporter" evidence="11">
    <location>
        <begin position="642"/>
        <end position="865"/>
    </location>
</feature>
<keyword evidence="14" id="KW-1185">Reference proteome</keyword>
<feature type="transmembrane region" description="Helical" evidence="10">
    <location>
        <begin position="133"/>
        <end position="154"/>
    </location>
</feature>
<keyword evidence="7" id="KW-0067">ATP-binding</keyword>
<dbReference type="GO" id="GO:0005524">
    <property type="term" value="F:ATP binding"/>
    <property type="evidence" value="ECO:0007669"/>
    <property type="project" value="UniProtKB-KW"/>
</dbReference>
<dbReference type="PANTHER" id="PTHR24223:SF362">
    <property type="entry name" value="ABC TRANSPORTER C FAMILY MEMBER 4"/>
    <property type="match status" value="1"/>
</dbReference>
<dbReference type="InterPro" id="IPR050173">
    <property type="entry name" value="ABC_transporter_C-like"/>
</dbReference>
<feature type="transmembrane region" description="Helical" evidence="10">
    <location>
        <begin position="100"/>
        <end position="121"/>
    </location>
</feature>
<dbReference type="CDD" id="cd03250">
    <property type="entry name" value="ABCC_MRP_domain1"/>
    <property type="match status" value="1"/>
</dbReference>
<feature type="transmembrane region" description="Helical" evidence="10">
    <location>
        <begin position="1209"/>
        <end position="1228"/>
    </location>
</feature>
<evidence type="ECO:0000313" key="14">
    <source>
        <dbReference type="Proteomes" id="UP001633002"/>
    </source>
</evidence>
<feature type="transmembrane region" description="Helical" evidence="10">
    <location>
        <begin position="366"/>
        <end position="387"/>
    </location>
</feature>
<evidence type="ECO:0000256" key="3">
    <source>
        <dbReference type="ARBA" id="ARBA00022448"/>
    </source>
</evidence>
<evidence type="ECO:0000256" key="4">
    <source>
        <dbReference type="ARBA" id="ARBA00022692"/>
    </source>
</evidence>
<feature type="domain" description="ABC transmembrane type-1" evidence="12">
    <location>
        <begin position="956"/>
        <end position="1236"/>
    </location>
</feature>
<dbReference type="SMART" id="SM00382">
    <property type="entry name" value="AAA"/>
    <property type="match status" value="2"/>
</dbReference>
<evidence type="ECO:0000256" key="6">
    <source>
        <dbReference type="ARBA" id="ARBA00022741"/>
    </source>
</evidence>
<dbReference type="FunFam" id="1.20.1560.10:FF:000003">
    <property type="entry name" value="ABC transporter C family member 10"/>
    <property type="match status" value="1"/>
</dbReference>
<dbReference type="CDD" id="cd18580">
    <property type="entry name" value="ABC_6TM_ABCC_D2"/>
    <property type="match status" value="1"/>
</dbReference>
<dbReference type="CDD" id="cd03244">
    <property type="entry name" value="ABCC_MRP_domain2"/>
    <property type="match status" value="1"/>
</dbReference>
<feature type="transmembrane region" description="Helical" evidence="10">
    <location>
        <begin position="204"/>
        <end position="221"/>
    </location>
</feature>
<dbReference type="PROSITE" id="PS50893">
    <property type="entry name" value="ABC_TRANSPORTER_2"/>
    <property type="match status" value="2"/>
</dbReference>
<keyword evidence="4 10" id="KW-0812">Transmembrane</keyword>
<feature type="transmembrane region" description="Helical" evidence="10">
    <location>
        <begin position="41"/>
        <end position="63"/>
    </location>
</feature>
<feature type="transmembrane region" description="Helical" evidence="10">
    <location>
        <begin position="324"/>
        <end position="346"/>
    </location>
</feature>
<evidence type="ECO:0000256" key="8">
    <source>
        <dbReference type="ARBA" id="ARBA00022989"/>
    </source>
</evidence>
<dbReference type="EMBL" id="JBJQOH010000007">
    <property type="protein sequence ID" value="KAL3679103.1"/>
    <property type="molecule type" value="Genomic_DNA"/>
</dbReference>
<evidence type="ECO:0000256" key="7">
    <source>
        <dbReference type="ARBA" id="ARBA00022840"/>
    </source>
</evidence>
<feature type="transmembrane region" description="Helical" evidence="10">
    <location>
        <begin position="554"/>
        <end position="576"/>
    </location>
</feature>
<dbReference type="InterPro" id="IPR044746">
    <property type="entry name" value="ABCC_6TM_D1"/>
</dbReference>
<dbReference type="Gene3D" id="3.40.50.300">
    <property type="entry name" value="P-loop containing nucleotide triphosphate hydrolases"/>
    <property type="match status" value="2"/>
</dbReference>
<keyword evidence="8 10" id="KW-1133">Transmembrane helix</keyword>
<keyword evidence="3" id="KW-0813">Transport</keyword>
<keyword evidence="5" id="KW-0677">Repeat</keyword>
<feature type="transmembrane region" description="Helical" evidence="10">
    <location>
        <begin position="454"/>
        <end position="482"/>
    </location>
</feature>
<evidence type="ECO:0000313" key="13">
    <source>
        <dbReference type="EMBL" id="KAL3679103.1"/>
    </source>
</evidence>
<evidence type="ECO:0000256" key="5">
    <source>
        <dbReference type="ARBA" id="ARBA00022737"/>
    </source>
</evidence>
<keyword evidence="6" id="KW-0547">Nucleotide-binding</keyword>
<feature type="transmembrane region" description="Helical" evidence="10">
    <location>
        <begin position="1094"/>
        <end position="1113"/>
    </location>
</feature>
<dbReference type="Pfam" id="PF00005">
    <property type="entry name" value="ABC_tran"/>
    <property type="match status" value="2"/>
</dbReference>
<dbReference type="Proteomes" id="UP001633002">
    <property type="component" value="Unassembled WGS sequence"/>
</dbReference>
<dbReference type="FunFam" id="3.40.50.300:FF:000508">
    <property type="entry name" value="ABC transporter C family member 5"/>
    <property type="match status" value="1"/>
</dbReference>
<dbReference type="InterPro" id="IPR003593">
    <property type="entry name" value="AAA+_ATPase"/>
</dbReference>
<feature type="domain" description="ABC transmembrane type-1" evidence="12">
    <location>
        <begin position="329"/>
        <end position="609"/>
    </location>
</feature>
<dbReference type="InterPro" id="IPR003439">
    <property type="entry name" value="ABC_transporter-like_ATP-bd"/>
</dbReference>
<dbReference type="InterPro" id="IPR027417">
    <property type="entry name" value="P-loop_NTPase"/>
</dbReference>
<sequence>MSLFSIWTYCSGPRRQPDQSWGSHVGDVMYFLLTEPCAQTIAMFLLNSAFLLTLGTFGAIRVWQNRFSPRLKGIAPSAAPKSINTRAVLRVTRVGKIFKLTVALLGFATFVYFLATAWRFWVVFVSDWESTTILQLLFASVQFLTWALFAAVVAHEKMFRATHHPPSLRAWWAALFVLSIWPFVSAIMQFSVDSPYDQTSFDDVLALIIFPINVFLLVVSIRGDTGLEVEEFSPEVTEPLVDPEKLDANSPLVTPYARANFLGRAIWFWMGGLLQKGSDQALKLGDIPHVAPEDRAETLFELFDSNWPKDSAEHPVRITLLKTFWLQLLLVASLAFLRLCVMYVGPLLIQRFVDFASGSMSSPYEGYYLTGILLAATIIQVMSAHHYNFQANKLGMQVRATLITALYQKGLRLSSSARQAHGLGQIVQYMSVDVQQLGDVVIQLHNMWILPLQIIVALTILWSVVGVATLAGLTTMVLLVVVTMSTSRSQKGYLADLAKMRDSRLKALSEALNNMKIIKLQAWEEHFRRRVEAFRESEYGWLVKYWVSLSYNIALLWMSPSVVSVVTFGLCVLLGIELNPGRVFTATATFRILMEPVRLFPQALIAISQAMVSLDRLDKFMLSKELDLTIVERLPPGKEIVVKVENGSFAWDDESQKPTLTDINITATRGSLVAIVGMVGSGKSSLLSSILGEMPKLSGSVKISGSSAYVAQGAWIQAGTIEENILFGLPMNRARYEETIRVCSLETDLRLMDHGDQTEIGDRGINLSGGQKQRIQLARAVYQDCDVYLLDDIFSAVDAHTGSALFKECIRGALRSKTVLLVTHQVEFLHGADQILVMRDGKIVQAGTYEEVLLEGSDFESLVLAHDEAMEKIGSDRNGEELDGLEEVEGSSKITFVSQKSMEKEIISPKPVVPEINAVKLKDASKLVEEEKRGVGRVAWSYYKMYGTKAFGWKAVIGLLLLQTMWQGLLVVGDYWLAFETSDVHRTKFRGGLFISIYALCAFGSWIAVISRTALGTALGLRTAQEFFLGMLRSIFRAPMAFFDTTPIGRILSRSSTDQTTLDIILAFQFGAFLGVGFSTLGILFVMIQVTPPIIVVIALLSYTFFAYQAYFIPSSRELTRLDAITKAPIIDHFSGTVAGCTTIRCFEKQDQFFKLNIEKVNSNIRMDFHNNAANEWLGFRLEMVGSIILCFSALLLVTLPKSWVNSDLVGLSLSYGFALNLSLYWLVMTACQIENKMVAVERISQYSSLPSEAPLVLEDGRPPPYWPHQGTIVLRDLKLRYRSNTPLVLKGLSLTIQGGEKVGVVGRTGSGKSTLLQALFRLVEPASGRIIIDGVDIGTIGLTDLRSKLSIIPQEPTLFEGTVRTNVDPLGLYNDAQIWEALQKCQLAHIIQDKPEKLDFRVVDDGDNWSVGQKQLFCLGRAILKRSRILFLDEATASVDSQTDAVIQRTVREEFTSSTVISIAHRIPSVMDSDKVLVLDAGRLQEYDSPARLLQRPESLFTALVREYAARAETNQ</sequence>
<dbReference type="FunFam" id="1.20.1560.10:FF:000002">
    <property type="entry name" value="ABC transporter C family member 5"/>
    <property type="match status" value="1"/>
</dbReference>
<feature type="transmembrane region" description="Helical" evidence="10">
    <location>
        <begin position="1177"/>
        <end position="1197"/>
    </location>
</feature>
<organism evidence="13 14">
    <name type="scientific">Riccia sorocarpa</name>
    <dbReference type="NCBI Taxonomy" id="122646"/>
    <lineage>
        <taxon>Eukaryota</taxon>
        <taxon>Viridiplantae</taxon>
        <taxon>Streptophyta</taxon>
        <taxon>Embryophyta</taxon>
        <taxon>Marchantiophyta</taxon>
        <taxon>Marchantiopsida</taxon>
        <taxon>Marchantiidae</taxon>
        <taxon>Marchantiales</taxon>
        <taxon>Ricciaceae</taxon>
        <taxon>Riccia</taxon>
    </lineage>
</organism>